<accession>A0A517TX04</accession>
<dbReference type="AlphaFoldDB" id="A0A517TX04"/>
<protein>
    <recommendedName>
        <fullName evidence="3">PEP-CTERM protein-sorting domain-containing protein</fullName>
    </recommendedName>
</protein>
<proteinExistence type="predicted"/>
<evidence type="ECO:0000313" key="1">
    <source>
        <dbReference type="EMBL" id="QDT72899.1"/>
    </source>
</evidence>
<name>A0A517TX04_9BACT</name>
<gene>
    <name evidence="1" type="ORF">I41_20840</name>
</gene>
<organism evidence="1 2">
    <name type="scientific">Lacipirellula limnantheis</name>
    <dbReference type="NCBI Taxonomy" id="2528024"/>
    <lineage>
        <taxon>Bacteria</taxon>
        <taxon>Pseudomonadati</taxon>
        <taxon>Planctomycetota</taxon>
        <taxon>Planctomycetia</taxon>
        <taxon>Pirellulales</taxon>
        <taxon>Lacipirellulaceae</taxon>
        <taxon>Lacipirellula</taxon>
    </lineage>
</organism>
<dbReference type="KEGG" id="llh:I41_20840"/>
<dbReference type="Proteomes" id="UP000317909">
    <property type="component" value="Chromosome"/>
</dbReference>
<dbReference type="PROSITE" id="PS00018">
    <property type="entry name" value="EF_HAND_1"/>
    <property type="match status" value="1"/>
</dbReference>
<reference evidence="1 2" key="1">
    <citation type="submission" date="2019-02" db="EMBL/GenBank/DDBJ databases">
        <title>Deep-cultivation of Planctomycetes and their phenomic and genomic characterization uncovers novel biology.</title>
        <authorList>
            <person name="Wiegand S."/>
            <person name="Jogler M."/>
            <person name="Boedeker C."/>
            <person name="Pinto D."/>
            <person name="Vollmers J."/>
            <person name="Rivas-Marin E."/>
            <person name="Kohn T."/>
            <person name="Peeters S.H."/>
            <person name="Heuer A."/>
            <person name="Rast P."/>
            <person name="Oberbeckmann S."/>
            <person name="Bunk B."/>
            <person name="Jeske O."/>
            <person name="Meyerdierks A."/>
            <person name="Storesund J.E."/>
            <person name="Kallscheuer N."/>
            <person name="Luecker S."/>
            <person name="Lage O.M."/>
            <person name="Pohl T."/>
            <person name="Merkel B.J."/>
            <person name="Hornburger P."/>
            <person name="Mueller R.-W."/>
            <person name="Bruemmer F."/>
            <person name="Labrenz M."/>
            <person name="Spormann A.M."/>
            <person name="Op den Camp H."/>
            <person name="Overmann J."/>
            <person name="Amann R."/>
            <person name="Jetten M.S.M."/>
            <person name="Mascher T."/>
            <person name="Medema M.H."/>
            <person name="Devos D.P."/>
            <person name="Kaster A.-K."/>
            <person name="Ovreas L."/>
            <person name="Rohde M."/>
            <person name="Galperin M.Y."/>
            <person name="Jogler C."/>
        </authorList>
    </citation>
    <scope>NUCLEOTIDE SEQUENCE [LARGE SCALE GENOMIC DNA]</scope>
    <source>
        <strain evidence="1 2">I41</strain>
    </source>
</reference>
<dbReference type="EMBL" id="CP036339">
    <property type="protein sequence ID" value="QDT72899.1"/>
    <property type="molecule type" value="Genomic_DNA"/>
</dbReference>
<evidence type="ECO:0008006" key="3">
    <source>
        <dbReference type="Google" id="ProtNLM"/>
    </source>
</evidence>
<dbReference type="RefSeq" id="WP_145432418.1">
    <property type="nucleotide sequence ID" value="NZ_CP036339.1"/>
</dbReference>
<sequence length="357" mass="37989">MTQSFTTMGNPTSWRRHWTTLLLSIATLVGATRHATAQHFDVLVQVVDGRLATGSADVFSDEWSLGRQVYSYEFDSDYAVADPGFNTLIATSPSMPAGASALPGNSPLGWDFLPMKIDGSLANLFYWNGAGSSEEEVDFGALPGPDYKFELYGRTAAAGVDGSPVIVPGNVINNTGSNGSLHTHRSFYLDSGNLNAVTTPDDGIYLASMRLKMPGLDSSQPIYFVFGTPGSTLAALQAAETWVTDRVTELAPDFNADFNDDFVVDGADFLIWQRNLGAQNALLSSGDADRDGIVDPGDLDVWRDEFGLALESFPGVASPPLTPASHAVPEPSAALLALIALAAGRSAYCSPRLRRGV</sequence>
<evidence type="ECO:0000313" key="2">
    <source>
        <dbReference type="Proteomes" id="UP000317909"/>
    </source>
</evidence>
<dbReference type="OrthoDB" id="259932at2"/>
<keyword evidence="2" id="KW-1185">Reference proteome</keyword>
<dbReference type="InterPro" id="IPR018247">
    <property type="entry name" value="EF_Hand_1_Ca_BS"/>
</dbReference>